<organism evidence="3 4">
    <name type="scientific">Thermoanaerobaculum aquaticum</name>
    <dbReference type="NCBI Taxonomy" id="1312852"/>
    <lineage>
        <taxon>Bacteria</taxon>
        <taxon>Pseudomonadati</taxon>
        <taxon>Acidobacteriota</taxon>
        <taxon>Thermoanaerobaculia</taxon>
        <taxon>Thermoanaerobaculales</taxon>
        <taxon>Thermoanaerobaculaceae</taxon>
        <taxon>Thermoanaerobaculum</taxon>
    </lineage>
</organism>
<dbReference type="EMBL" id="JMFG01000002">
    <property type="protein sequence ID" value="KDA54874.1"/>
    <property type="molecule type" value="Genomic_DNA"/>
</dbReference>
<evidence type="ECO:0000256" key="1">
    <source>
        <dbReference type="SAM" id="MobiDB-lite"/>
    </source>
</evidence>
<protein>
    <recommendedName>
        <fullName evidence="2">GerMN domain-containing protein</fullName>
    </recommendedName>
</protein>
<name>A0A062XZP0_9BACT</name>
<proteinExistence type="predicted"/>
<dbReference type="Pfam" id="PF10646">
    <property type="entry name" value="Germane"/>
    <property type="match status" value="1"/>
</dbReference>
<reference evidence="3 4" key="1">
    <citation type="submission" date="2014-04" db="EMBL/GenBank/DDBJ databases">
        <title>The Genome Sequence of Thermoanaerobaculum aquaticum MP-01, The First Cultivated Group 23 Acidobacterium.</title>
        <authorList>
            <person name="Stamps B.W."/>
            <person name="Losey N.A."/>
            <person name="Lawson P.A."/>
            <person name="Stevenson B.S."/>
        </authorList>
    </citation>
    <scope>NUCLEOTIDE SEQUENCE [LARGE SCALE GENOMIC DNA]</scope>
    <source>
        <strain evidence="3 4">MP-01</strain>
    </source>
</reference>
<dbReference type="STRING" id="1312852.EG19_03480"/>
<dbReference type="InterPro" id="IPR019606">
    <property type="entry name" value="GerMN"/>
</dbReference>
<feature type="domain" description="GerMN" evidence="2">
    <location>
        <begin position="58"/>
        <end position="145"/>
    </location>
</feature>
<sequence length="162" mass="17401">MGAFACRRAAPPPPEPGPVKTPASQTTFVVLVFPGEDLLLHRETRELPELPTGVEAQARVILQELLAGPRTALAPVAWWPAEVQEVFHDGKGTVFVNLTPPPPVATGSEAELALQAAIATTLALNIKTVQRVQLLFGGKEVETLGHLDFSRPLPPRWDLVAP</sequence>
<keyword evidence="4" id="KW-1185">Reference proteome</keyword>
<dbReference type="Proteomes" id="UP000027284">
    <property type="component" value="Unassembled WGS sequence"/>
</dbReference>
<accession>A0A062XZP0</accession>
<comment type="caution">
    <text evidence="3">The sequence shown here is derived from an EMBL/GenBank/DDBJ whole genome shotgun (WGS) entry which is preliminary data.</text>
</comment>
<feature type="region of interest" description="Disordered" evidence="1">
    <location>
        <begin position="1"/>
        <end position="22"/>
    </location>
</feature>
<dbReference type="AlphaFoldDB" id="A0A062XZP0"/>
<evidence type="ECO:0000313" key="4">
    <source>
        <dbReference type="Proteomes" id="UP000027284"/>
    </source>
</evidence>
<evidence type="ECO:0000259" key="2">
    <source>
        <dbReference type="SMART" id="SM00909"/>
    </source>
</evidence>
<gene>
    <name evidence="3" type="ORF">EG19_03480</name>
</gene>
<evidence type="ECO:0000313" key="3">
    <source>
        <dbReference type="EMBL" id="KDA54874.1"/>
    </source>
</evidence>
<dbReference type="SMART" id="SM00909">
    <property type="entry name" value="Germane"/>
    <property type="match status" value="1"/>
</dbReference>
<feature type="compositionally biased region" description="Pro residues" evidence="1">
    <location>
        <begin position="10"/>
        <end position="19"/>
    </location>
</feature>